<organism evidence="1">
    <name type="scientific">uncultured Caudovirales phage</name>
    <dbReference type="NCBI Taxonomy" id="2100421"/>
    <lineage>
        <taxon>Viruses</taxon>
        <taxon>Duplodnaviria</taxon>
        <taxon>Heunggongvirae</taxon>
        <taxon>Uroviricota</taxon>
        <taxon>Caudoviricetes</taxon>
        <taxon>Peduoviridae</taxon>
        <taxon>Maltschvirus</taxon>
        <taxon>Maltschvirus maltsch</taxon>
    </lineage>
</organism>
<evidence type="ECO:0000313" key="1">
    <source>
        <dbReference type="EMBL" id="CAB4192844.1"/>
    </source>
</evidence>
<reference evidence="1" key="1">
    <citation type="submission" date="2020-05" db="EMBL/GenBank/DDBJ databases">
        <authorList>
            <person name="Chiriac C."/>
            <person name="Salcher M."/>
            <person name="Ghai R."/>
            <person name="Kavagutti S V."/>
        </authorList>
    </citation>
    <scope>NUCLEOTIDE SEQUENCE</scope>
</reference>
<accession>A0A6J5RM00</accession>
<sequence length="105" mass="11928">MTREFEHYQGCMNRDPENCGACALTNLRQSQPNYAGWPLAYMENGRTVPAKWRKAFYAEFVRKDNPAYAANLRATLAKHGVRFTTSKAKVTERVYAVDLSLSCSD</sequence>
<name>A0A6J5RM00_9CAUD</name>
<dbReference type="EMBL" id="LR797181">
    <property type="protein sequence ID" value="CAB4192844.1"/>
    <property type="molecule type" value="Genomic_DNA"/>
</dbReference>
<gene>
    <name evidence="1" type="ORF">UFOVP1244_103</name>
</gene>
<protein>
    <submittedName>
        <fullName evidence="1">Uncharacterized protein</fullName>
    </submittedName>
</protein>
<proteinExistence type="predicted"/>